<reference evidence="1" key="1">
    <citation type="submission" date="2020-05" db="EMBL/GenBank/DDBJ databases">
        <title>Large-scale comparative analyses of tick genomes elucidate their genetic diversity and vector capacities.</title>
        <authorList>
            <person name="Jia N."/>
            <person name="Wang J."/>
            <person name="Shi W."/>
            <person name="Du L."/>
            <person name="Sun Y."/>
            <person name="Zhan W."/>
            <person name="Jiang J."/>
            <person name="Wang Q."/>
            <person name="Zhang B."/>
            <person name="Ji P."/>
            <person name="Sakyi L.B."/>
            <person name="Cui X."/>
            <person name="Yuan T."/>
            <person name="Jiang B."/>
            <person name="Yang W."/>
            <person name="Lam T.T.-Y."/>
            <person name="Chang Q."/>
            <person name="Ding S."/>
            <person name="Wang X."/>
            <person name="Zhu J."/>
            <person name="Ruan X."/>
            <person name="Zhao L."/>
            <person name="Wei J."/>
            <person name="Que T."/>
            <person name="Du C."/>
            <person name="Cheng J."/>
            <person name="Dai P."/>
            <person name="Han X."/>
            <person name="Huang E."/>
            <person name="Gao Y."/>
            <person name="Liu J."/>
            <person name="Shao H."/>
            <person name="Ye R."/>
            <person name="Li L."/>
            <person name="Wei W."/>
            <person name="Wang X."/>
            <person name="Wang C."/>
            <person name="Yang T."/>
            <person name="Huo Q."/>
            <person name="Li W."/>
            <person name="Guo W."/>
            <person name="Chen H."/>
            <person name="Zhou L."/>
            <person name="Ni X."/>
            <person name="Tian J."/>
            <person name="Zhou Y."/>
            <person name="Sheng Y."/>
            <person name="Liu T."/>
            <person name="Pan Y."/>
            <person name="Xia L."/>
            <person name="Li J."/>
            <person name="Zhao F."/>
            <person name="Cao W."/>
        </authorList>
    </citation>
    <scope>NUCLEOTIDE SEQUENCE</scope>
    <source>
        <strain evidence="1">Hyas-2018</strain>
    </source>
</reference>
<comment type="caution">
    <text evidence="1">The sequence shown here is derived from an EMBL/GenBank/DDBJ whole genome shotgun (WGS) entry which is preliminary data.</text>
</comment>
<keyword evidence="2" id="KW-1185">Reference proteome</keyword>
<protein>
    <submittedName>
        <fullName evidence="1">Uncharacterized protein</fullName>
    </submittedName>
</protein>
<organism evidence="1 2">
    <name type="scientific">Hyalomma asiaticum</name>
    <name type="common">Tick</name>
    <dbReference type="NCBI Taxonomy" id="266040"/>
    <lineage>
        <taxon>Eukaryota</taxon>
        <taxon>Metazoa</taxon>
        <taxon>Ecdysozoa</taxon>
        <taxon>Arthropoda</taxon>
        <taxon>Chelicerata</taxon>
        <taxon>Arachnida</taxon>
        <taxon>Acari</taxon>
        <taxon>Parasitiformes</taxon>
        <taxon>Ixodida</taxon>
        <taxon>Ixodoidea</taxon>
        <taxon>Ixodidae</taxon>
        <taxon>Hyalomminae</taxon>
        <taxon>Hyalomma</taxon>
    </lineage>
</organism>
<accession>A0ACB7SNB9</accession>
<gene>
    <name evidence="1" type="ORF">HPB50_013311</name>
</gene>
<evidence type="ECO:0000313" key="1">
    <source>
        <dbReference type="EMBL" id="KAH6936095.1"/>
    </source>
</evidence>
<dbReference type="EMBL" id="CM023483">
    <property type="protein sequence ID" value="KAH6936095.1"/>
    <property type="molecule type" value="Genomic_DNA"/>
</dbReference>
<name>A0ACB7SNB9_HYAAI</name>
<proteinExistence type="predicted"/>
<dbReference type="Proteomes" id="UP000821845">
    <property type="component" value="Chromosome 3"/>
</dbReference>
<evidence type="ECO:0000313" key="2">
    <source>
        <dbReference type="Proteomes" id="UP000821845"/>
    </source>
</evidence>
<sequence>MDASSTVESAFGTSGCSSCSEPTSEPASRTIACDRAGARPNRPWPRFAATEAAVPSQQFTLCCTLVSALIVIVLFAITGAVWYRYVVRPGIMLAHPTRAGEAEPRVLVIVVQATDPKRPPAATTNPFLRHGHVHRSSVDAVSLTQQAGTATSTAVHTALEGDRVTEQV</sequence>